<organism evidence="2 3">
    <name type="scientific">Amycolatopsis oliviviridis</name>
    <dbReference type="NCBI Taxonomy" id="1471590"/>
    <lineage>
        <taxon>Bacteria</taxon>
        <taxon>Bacillati</taxon>
        <taxon>Actinomycetota</taxon>
        <taxon>Actinomycetes</taxon>
        <taxon>Pseudonocardiales</taxon>
        <taxon>Pseudonocardiaceae</taxon>
        <taxon>Amycolatopsis</taxon>
    </lineage>
</organism>
<dbReference type="Proteomes" id="UP000635387">
    <property type="component" value="Unassembled WGS sequence"/>
</dbReference>
<sequence length="172" mass="17421">MNHESVRPVRLARPGMAALLALLAVLGLVIGAGPAQAGSPASPVPVGTTKSITVPLNLQGKDDVTTNATVTGTCGSIFLNLKLASVRETQITYGYKSTQGPVSSHKLNGVYVNIPTRLSGVFGDSGSPNTADFQTSTTVFTGIPSAPAAFLTVAVTTPNGPCIGAVGEALLF</sequence>
<comment type="caution">
    <text evidence="2">The sequence shown here is derived from an EMBL/GenBank/DDBJ whole genome shotgun (WGS) entry which is preliminary data.</text>
</comment>
<evidence type="ECO:0000256" key="1">
    <source>
        <dbReference type="SAM" id="SignalP"/>
    </source>
</evidence>
<reference evidence="3" key="1">
    <citation type="journal article" date="2019" name="Int. J. Syst. Evol. Microbiol.">
        <title>The Global Catalogue of Microorganisms (GCM) 10K type strain sequencing project: providing services to taxonomists for standard genome sequencing and annotation.</title>
        <authorList>
            <consortium name="The Broad Institute Genomics Platform"/>
            <consortium name="The Broad Institute Genome Sequencing Center for Infectious Disease"/>
            <person name="Wu L."/>
            <person name="Ma J."/>
        </authorList>
    </citation>
    <scope>NUCLEOTIDE SEQUENCE [LARGE SCALE GENOMIC DNA]</scope>
    <source>
        <strain evidence="3">CGMCC 4.7683</strain>
    </source>
</reference>
<evidence type="ECO:0000313" key="2">
    <source>
        <dbReference type="EMBL" id="GHH00911.1"/>
    </source>
</evidence>
<proteinExistence type="predicted"/>
<feature type="chain" id="PRO_5047008994" description="Spore coat protein U domain-containing protein" evidence="1">
    <location>
        <begin position="38"/>
        <end position="172"/>
    </location>
</feature>
<gene>
    <name evidence="2" type="ORF">GCM10017790_00480</name>
</gene>
<accession>A0ABQ3L3W6</accession>
<dbReference type="EMBL" id="BNAY01000001">
    <property type="protein sequence ID" value="GHH00911.1"/>
    <property type="molecule type" value="Genomic_DNA"/>
</dbReference>
<keyword evidence="1" id="KW-0732">Signal</keyword>
<feature type="signal peptide" evidence="1">
    <location>
        <begin position="1"/>
        <end position="37"/>
    </location>
</feature>
<name>A0ABQ3L3W6_9PSEU</name>
<keyword evidence="3" id="KW-1185">Reference proteome</keyword>
<evidence type="ECO:0000313" key="3">
    <source>
        <dbReference type="Proteomes" id="UP000635387"/>
    </source>
</evidence>
<protein>
    <recommendedName>
        <fullName evidence="4">Spore coat protein U domain-containing protein</fullName>
    </recommendedName>
</protein>
<evidence type="ECO:0008006" key="4">
    <source>
        <dbReference type="Google" id="ProtNLM"/>
    </source>
</evidence>